<evidence type="ECO:0000256" key="1">
    <source>
        <dbReference type="SAM" id="MobiDB-lite"/>
    </source>
</evidence>
<protein>
    <submittedName>
        <fullName evidence="2">Uncharacterized protein</fullName>
    </submittedName>
</protein>
<keyword evidence="3" id="KW-1185">Reference proteome</keyword>
<reference evidence="3" key="1">
    <citation type="journal article" date="2017" name="Nat. Commun.">
        <title>The asparagus genome sheds light on the origin and evolution of a young Y chromosome.</title>
        <authorList>
            <person name="Harkess A."/>
            <person name="Zhou J."/>
            <person name="Xu C."/>
            <person name="Bowers J.E."/>
            <person name="Van der Hulst R."/>
            <person name="Ayyampalayam S."/>
            <person name="Mercati F."/>
            <person name="Riccardi P."/>
            <person name="McKain M.R."/>
            <person name="Kakrana A."/>
            <person name="Tang H."/>
            <person name="Ray J."/>
            <person name="Groenendijk J."/>
            <person name="Arikit S."/>
            <person name="Mathioni S.M."/>
            <person name="Nakano M."/>
            <person name="Shan H."/>
            <person name="Telgmann-Rauber A."/>
            <person name="Kanno A."/>
            <person name="Yue Z."/>
            <person name="Chen H."/>
            <person name="Li W."/>
            <person name="Chen Y."/>
            <person name="Xu X."/>
            <person name="Zhang Y."/>
            <person name="Luo S."/>
            <person name="Chen H."/>
            <person name="Gao J."/>
            <person name="Mao Z."/>
            <person name="Pires J.C."/>
            <person name="Luo M."/>
            <person name="Kudrna D."/>
            <person name="Wing R.A."/>
            <person name="Meyers B.C."/>
            <person name="Yi K."/>
            <person name="Kong H."/>
            <person name="Lavrijsen P."/>
            <person name="Sunseri F."/>
            <person name="Falavigna A."/>
            <person name="Ye Y."/>
            <person name="Leebens-Mack J.H."/>
            <person name="Chen G."/>
        </authorList>
    </citation>
    <scope>NUCLEOTIDE SEQUENCE [LARGE SCALE GENOMIC DNA]</scope>
    <source>
        <strain evidence="3">cv. DH0086</strain>
    </source>
</reference>
<organism evidence="2 3">
    <name type="scientific">Asparagus officinalis</name>
    <name type="common">Garden asparagus</name>
    <dbReference type="NCBI Taxonomy" id="4686"/>
    <lineage>
        <taxon>Eukaryota</taxon>
        <taxon>Viridiplantae</taxon>
        <taxon>Streptophyta</taxon>
        <taxon>Embryophyta</taxon>
        <taxon>Tracheophyta</taxon>
        <taxon>Spermatophyta</taxon>
        <taxon>Magnoliopsida</taxon>
        <taxon>Liliopsida</taxon>
        <taxon>Asparagales</taxon>
        <taxon>Asparagaceae</taxon>
        <taxon>Asparagoideae</taxon>
        <taxon>Asparagus</taxon>
    </lineage>
</organism>
<dbReference type="Proteomes" id="UP000243459">
    <property type="component" value="Chromosome 9"/>
</dbReference>
<evidence type="ECO:0000313" key="2">
    <source>
        <dbReference type="EMBL" id="ONK58143.1"/>
    </source>
</evidence>
<feature type="region of interest" description="Disordered" evidence="1">
    <location>
        <begin position="82"/>
        <end position="103"/>
    </location>
</feature>
<proteinExistence type="predicted"/>
<dbReference type="Gramene" id="ONK58143">
    <property type="protein sequence ID" value="ONK58143"/>
    <property type="gene ID" value="A4U43_C09F8660"/>
</dbReference>
<sequence>MLTIYRLPSGRTWPSAHKPEPRRSLPYQSSSHHLSTFTTSRNPGLYALHSATSPPFSSSPVIELQAAVLCLILRTNLRPPAGVSASNTSPQVIPEHHPTSPQSTRLNTHFSFAILCTARPRTTVLMASLTKTTPLPHRRQRLFALYFTLLKPPKRRILQSVGPPQPTPNSNFVQTTSQLFHLQPALLIVSVILDDPTPTLDDRGPSLLGLFNLKNYFKLCPLRKLRNTNSSEPSV</sequence>
<dbReference type="AlphaFoldDB" id="A0A5P1E806"/>
<accession>A0A5P1E806</accession>
<gene>
    <name evidence="2" type="ORF">A4U43_C09F8660</name>
</gene>
<dbReference type="EMBL" id="CM007389">
    <property type="protein sequence ID" value="ONK58143.1"/>
    <property type="molecule type" value="Genomic_DNA"/>
</dbReference>
<feature type="region of interest" description="Disordered" evidence="1">
    <location>
        <begin position="7"/>
        <end position="35"/>
    </location>
</feature>
<name>A0A5P1E806_ASPOF</name>
<evidence type="ECO:0000313" key="3">
    <source>
        <dbReference type="Proteomes" id="UP000243459"/>
    </source>
</evidence>